<evidence type="ECO:0000256" key="1">
    <source>
        <dbReference type="ARBA" id="ARBA00004141"/>
    </source>
</evidence>
<gene>
    <name evidence="15" type="primary">ftsY</name>
    <name evidence="18" type="ORF">AU255_03590</name>
</gene>
<evidence type="ECO:0000256" key="4">
    <source>
        <dbReference type="ARBA" id="ARBA00022692"/>
    </source>
</evidence>
<feature type="transmembrane region" description="Helical" evidence="16">
    <location>
        <begin position="276"/>
        <end position="299"/>
    </location>
</feature>
<feature type="binding site" evidence="15">
    <location>
        <begin position="529"/>
        <end position="533"/>
    </location>
    <ligand>
        <name>GTP</name>
        <dbReference type="ChEBI" id="CHEBI:37565"/>
    </ligand>
</feature>
<keyword evidence="19" id="KW-1185">Reference proteome</keyword>
<dbReference type="PROSITE" id="PS00300">
    <property type="entry name" value="SRP54"/>
    <property type="match status" value="1"/>
</dbReference>
<proteinExistence type="inferred from homology"/>
<feature type="transmembrane region" description="Helical" evidence="16">
    <location>
        <begin position="122"/>
        <end position="140"/>
    </location>
</feature>
<dbReference type="SMART" id="SM00963">
    <property type="entry name" value="SRP54_N"/>
    <property type="match status" value="1"/>
</dbReference>
<dbReference type="FunFam" id="3.40.50.300:FF:000053">
    <property type="entry name" value="Signal recognition particle receptor FtsY"/>
    <property type="match status" value="1"/>
</dbReference>
<keyword evidence="7 16" id="KW-1133">Transmembrane helix</keyword>
<evidence type="ECO:0000256" key="9">
    <source>
        <dbReference type="ARBA" id="ARBA00023134"/>
    </source>
</evidence>
<dbReference type="EMBL" id="LPUF01000001">
    <property type="protein sequence ID" value="OQK16995.1"/>
    <property type="molecule type" value="Genomic_DNA"/>
</dbReference>
<keyword evidence="10 15" id="KW-0472">Membrane</keyword>
<dbReference type="PANTHER" id="PTHR43134:SF1">
    <property type="entry name" value="SIGNAL RECOGNITION PARTICLE RECEPTOR SUBUNIT ALPHA"/>
    <property type="match status" value="1"/>
</dbReference>
<feature type="transmembrane region" description="Helical" evidence="16">
    <location>
        <begin position="156"/>
        <end position="177"/>
    </location>
</feature>
<dbReference type="InterPro" id="IPR003780">
    <property type="entry name" value="COX15/CtaA_fam"/>
</dbReference>
<feature type="transmembrane region" description="Helical" evidence="16">
    <location>
        <begin position="90"/>
        <end position="107"/>
    </location>
</feature>
<feature type="binding site" evidence="15">
    <location>
        <begin position="447"/>
        <end position="454"/>
    </location>
    <ligand>
        <name>GTP</name>
        <dbReference type="ChEBI" id="CHEBI:37565"/>
    </ligand>
</feature>
<dbReference type="SMART" id="SM00962">
    <property type="entry name" value="SRP54"/>
    <property type="match status" value="1"/>
</dbReference>
<evidence type="ECO:0000256" key="7">
    <source>
        <dbReference type="ARBA" id="ARBA00022989"/>
    </source>
</evidence>
<evidence type="ECO:0000256" key="6">
    <source>
        <dbReference type="ARBA" id="ARBA00022801"/>
    </source>
</evidence>
<evidence type="ECO:0000256" key="14">
    <source>
        <dbReference type="ARBA" id="ARBA00053570"/>
    </source>
</evidence>
<name>A0A1V8M615_9GAMM</name>
<evidence type="ECO:0000256" key="13">
    <source>
        <dbReference type="ARBA" id="ARBA00048027"/>
    </source>
</evidence>
<feature type="transmembrane region" description="Helical" evidence="16">
    <location>
        <begin position="220"/>
        <end position="238"/>
    </location>
</feature>
<keyword evidence="11 15" id="KW-0675">Receptor</keyword>
<dbReference type="OrthoDB" id="9804720at2"/>
<keyword evidence="2 15" id="KW-1003">Cell membrane</keyword>
<dbReference type="InterPro" id="IPR036225">
    <property type="entry name" value="SRP/SRP_N"/>
</dbReference>
<comment type="subcellular location">
    <subcellularLocation>
        <location evidence="15">Cell membrane</location>
        <topology evidence="15">Peripheral membrane protein</topology>
        <orientation evidence="15">Cytoplasmic side</orientation>
    </subcellularLocation>
    <subcellularLocation>
        <location evidence="15">Cytoplasm</location>
    </subcellularLocation>
    <subcellularLocation>
        <location evidence="1">Membrane</location>
        <topology evidence="1">Multi-pass membrane protein</topology>
    </subcellularLocation>
</comment>
<evidence type="ECO:0000313" key="19">
    <source>
        <dbReference type="Proteomes" id="UP000191980"/>
    </source>
</evidence>
<dbReference type="Pfam" id="PF00448">
    <property type="entry name" value="SRP54"/>
    <property type="match status" value="1"/>
</dbReference>
<evidence type="ECO:0000313" key="18">
    <source>
        <dbReference type="EMBL" id="OQK16995.1"/>
    </source>
</evidence>
<dbReference type="InterPro" id="IPR042101">
    <property type="entry name" value="SRP54_N_sf"/>
</dbReference>
<dbReference type="HAMAP" id="MF_00920">
    <property type="entry name" value="FtsY"/>
    <property type="match status" value="1"/>
</dbReference>
<dbReference type="Proteomes" id="UP000191980">
    <property type="component" value="Unassembled WGS sequence"/>
</dbReference>
<dbReference type="GO" id="GO:0005737">
    <property type="term" value="C:cytoplasm"/>
    <property type="evidence" value="ECO:0007669"/>
    <property type="project" value="UniProtKB-SubCell"/>
</dbReference>
<dbReference type="NCBIfam" id="TIGR00064">
    <property type="entry name" value="ftsY"/>
    <property type="match status" value="1"/>
</dbReference>
<dbReference type="GO" id="GO:0005525">
    <property type="term" value="F:GTP binding"/>
    <property type="evidence" value="ECO:0007669"/>
    <property type="project" value="UniProtKB-UniRule"/>
</dbReference>
<comment type="similarity">
    <text evidence="15">Belongs to the GTP-binding SRP family. FtsY subfamily.</text>
</comment>
<dbReference type="Pfam" id="PF02881">
    <property type="entry name" value="SRP54_N"/>
    <property type="match status" value="1"/>
</dbReference>
<dbReference type="GO" id="GO:0006784">
    <property type="term" value="P:heme A biosynthetic process"/>
    <property type="evidence" value="ECO:0007669"/>
    <property type="project" value="InterPro"/>
</dbReference>
<feature type="transmembrane region" description="Helical" evidence="16">
    <location>
        <begin position="250"/>
        <end position="270"/>
    </location>
</feature>
<dbReference type="RefSeq" id="WP_080521611.1">
    <property type="nucleotide sequence ID" value="NZ_LPUF01000001.1"/>
</dbReference>
<protein>
    <recommendedName>
        <fullName evidence="15">Signal recognition particle receptor FtsY</fullName>
        <shortName evidence="15">SRP receptor</shortName>
        <ecNumber evidence="15">3.6.5.4</ecNumber>
    </recommendedName>
</protein>
<dbReference type="GO" id="GO:0003924">
    <property type="term" value="F:GTPase activity"/>
    <property type="evidence" value="ECO:0007669"/>
    <property type="project" value="UniProtKB-UniRule"/>
</dbReference>
<dbReference type="PANTHER" id="PTHR43134">
    <property type="entry name" value="SIGNAL RECOGNITION PARTICLE RECEPTOR SUBUNIT ALPHA"/>
    <property type="match status" value="1"/>
</dbReference>
<feature type="binding site" evidence="15">
    <location>
        <begin position="593"/>
        <end position="596"/>
    </location>
    <ligand>
        <name>GTP</name>
        <dbReference type="ChEBI" id="CHEBI:37565"/>
    </ligand>
</feature>
<dbReference type="InterPro" id="IPR000897">
    <property type="entry name" value="SRP54_GTPase_dom"/>
</dbReference>
<reference evidence="18 19" key="1">
    <citation type="submission" date="2015-12" db="EMBL/GenBank/DDBJ databases">
        <authorList>
            <person name="Shamseldin A."/>
            <person name="Moawad H."/>
            <person name="Abd El-Rahim W.M."/>
            <person name="Sadowsky M.J."/>
        </authorList>
    </citation>
    <scope>NUCLEOTIDE SEQUENCE [LARGE SCALE GENOMIC DNA]</scope>
    <source>
        <strain evidence="18 19">WF1</strain>
    </source>
</reference>
<organism evidence="18 19">
    <name type="scientific">Methyloprofundus sedimenti</name>
    <dbReference type="NCBI Taxonomy" id="1420851"/>
    <lineage>
        <taxon>Bacteria</taxon>
        <taxon>Pseudomonadati</taxon>
        <taxon>Pseudomonadota</taxon>
        <taxon>Gammaproteobacteria</taxon>
        <taxon>Methylococcales</taxon>
        <taxon>Methylococcaceae</taxon>
        <taxon>Methyloprofundus</taxon>
    </lineage>
</organism>
<feature type="domain" description="SRP54-type proteins GTP-binding" evidence="17">
    <location>
        <begin position="614"/>
        <end position="627"/>
    </location>
</feature>
<keyword evidence="3 15" id="KW-0963">Cytoplasm</keyword>
<dbReference type="InterPro" id="IPR027417">
    <property type="entry name" value="P-loop_NTPase"/>
</dbReference>
<dbReference type="GO" id="GO:0005886">
    <property type="term" value="C:plasma membrane"/>
    <property type="evidence" value="ECO:0007669"/>
    <property type="project" value="UniProtKB-SubCell"/>
</dbReference>
<dbReference type="EC" id="3.6.5.4" evidence="15"/>
<dbReference type="SMART" id="SM00382">
    <property type="entry name" value="AAA"/>
    <property type="match status" value="1"/>
</dbReference>
<dbReference type="GO" id="GO:0005047">
    <property type="term" value="F:signal recognition particle binding"/>
    <property type="evidence" value="ECO:0007669"/>
    <property type="project" value="TreeGrafter"/>
</dbReference>
<dbReference type="Pfam" id="PF02628">
    <property type="entry name" value="COX15-CtaA"/>
    <property type="match status" value="1"/>
</dbReference>
<comment type="subunit">
    <text evidence="15">Part of the signal recognition particle protein translocation system, which is composed of SRP and FtsY. SRP is a ribonucleoprotein composed of Ffh and a 4.5S RNA molecule.</text>
</comment>
<evidence type="ECO:0000256" key="16">
    <source>
        <dbReference type="SAM" id="Phobius"/>
    </source>
</evidence>
<evidence type="ECO:0000256" key="12">
    <source>
        <dbReference type="ARBA" id="ARBA00023444"/>
    </source>
</evidence>
<comment type="pathway">
    <text evidence="12">Porphyrin-containing compound metabolism.</text>
</comment>
<evidence type="ECO:0000256" key="8">
    <source>
        <dbReference type="ARBA" id="ARBA00023133"/>
    </source>
</evidence>
<keyword evidence="5 15" id="KW-0547">Nucleotide-binding</keyword>
<dbReference type="SUPFAM" id="SSF52540">
    <property type="entry name" value="P-loop containing nucleoside triphosphate hydrolases"/>
    <property type="match status" value="1"/>
</dbReference>
<dbReference type="STRING" id="1420851.AU255_03590"/>
<feature type="transmembrane region" description="Helical" evidence="16">
    <location>
        <begin position="60"/>
        <end position="83"/>
    </location>
</feature>
<dbReference type="SUPFAM" id="SSF47364">
    <property type="entry name" value="Domain of the SRP/SRP receptor G-proteins"/>
    <property type="match status" value="1"/>
</dbReference>
<dbReference type="FunFam" id="1.20.120.140:FF:000002">
    <property type="entry name" value="Signal recognition particle receptor FtsY"/>
    <property type="match status" value="1"/>
</dbReference>
<keyword evidence="4 16" id="KW-0812">Transmembrane</keyword>
<accession>A0A1V8M615</accession>
<keyword evidence="6 15" id="KW-0378">Hydrolase</keyword>
<evidence type="ECO:0000256" key="11">
    <source>
        <dbReference type="ARBA" id="ARBA00023170"/>
    </source>
</evidence>
<dbReference type="CDD" id="cd17874">
    <property type="entry name" value="FtsY"/>
    <property type="match status" value="1"/>
</dbReference>
<keyword evidence="8" id="KW-0350">Heme biosynthesis</keyword>
<comment type="caution">
    <text evidence="18">The sequence shown here is derived from an EMBL/GenBank/DDBJ whole genome shotgun (WGS) entry which is preliminary data.</text>
</comment>
<evidence type="ECO:0000256" key="15">
    <source>
        <dbReference type="HAMAP-Rule" id="MF_00920"/>
    </source>
</evidence>
<comment type="function">
    <text evidence="14 15">Involved in targeting and insertion of nascent membrane proteins into the cytoplasmic membrane. Acts as a receptor for the complex formed by the signal recognition particle (SRP) and the ribosome-nascent chain (RNC). Interaction with SRP-RNC leads to the transfer of the RNC complex to the Sec translocase for insertion into the membrane, the hydrolysis of GTP by both Ffh and FtsY, and the dissociation of the SRP-FtsY complex into the individual components.</text>
</comment>
<dbReference type="Gene3D" id="1.20.120.140">
    <property type="entry name" value="Signal recognition particle SRP54, nucleotide-binding domain"/>
    <property type="match status" value="1"/>
</dbReference>
<dbReference type="InterPro" id="IPR013822">
    <property type="entry name" value="Signal_recog_particl_SRP54_hlx"/>
</dbReference>
<evidence type="ECO:0000259" key="17">
    <source>
        <dbReference type="PROSITE" id="PS00300"/>
    </source>
</evidence>
<evidence type="ECO:0000256" key="5">
    <source>
        <dbReference type="ARBA" id="ARBA00022741"/>
    </source>
</evidence>
<sequence>MFRLFTFLVCFLVLVLTATGIYQRVTHVDMVSCTELSGCYAQLTEMLSQTAISSQAVVQLIHYTSAFGLPLFLGAMLITSFGLKTARLKIIIYTVLLAVLVALQIQLDMHQEFLPSLAVSHFVHYLISALALFLGFSVLLSSQSGYIKKTDASSQWLLYSGAILLLLQLLLGAWLAANNAALVCGDFPRCLNSWWPQADYQNAFNLFAPLSFSAKVALNWMHRILAVVIFVFLTWLMLQATKNRVKQIRWAGAAISILLLLQFAAGIGIVKMAMPVWLVVIHSINALVLMLPLIAIRFYSRYTNLDQQKEVATQLIDHEPLIPVSELAAVQPEPVEPESLYLRLKSQLGKTRTGLGAALSVITFANRKIDQNLLEEIETSLLMADVGMDVTTEIIARLEESVEKHQVQDVNALSALLKQQLLKLLEPVSHPLVIPEKQGPYVILVVGVNGVGKTTTIGKLAQRLQQQGHSVMLAAGDTFRAAAVEQLQVWGERNNIQVVAQHTGADSASVIFDGVQSAQAKGIDVLIADTAGRLHTKSNLMEELKKIKRITSKVDATAPHEVLLVLDAGTGQNALSQAEHFNKSVELTGIALTKLDGTAKGGMIFALAKQIGVPIRFLGVGEGIDDLQDFNAEQFIDALFGEDAH</sequence>
<dbReference type="Gene3D" id="3.40.50.300">
    <property type="entry name" value="P-loop containing nucleotide triphosphate hydrolases"/>
    <property type="match status" value="1"/>
</dbReference>
<dbReference type="InterPro" id="IPR003593">
    <property type="entry name" value="AAA+_ATPase"/>
</dbReference>
<dbReference type="GO" id="GO:0006614">
    <property type="term" value="P:SRP-dependent cotranslational protein targeting to membrane"/>
    <property type="evidence" value="ECO:0007669"/>
    <property type="project" value="InterPro"/>
</dbReference>
<dbReference type="InterPro" id="IPR004390">
    <property type="entry name" value="SR_rcpt_FtsY"/>
</dbReference>
<keyword evidence="9 15" id="KW-0342">GTP-binding</keyword>
<evidence type="ECO:0000256" key="10">
    <source>
        <dbReference type="ARBA" id="ARBA00023136"/>
    </source>
</evidence>
<evidence type="ECO:0000256" key="2">
    <source>
        <dbReference type="ARBA" id="ARBA00022475"/>
    </source>
</evidence>
<comment type="catalytic activity">
    <reaction evidence="13 15">
        <text>GTP + H2O = GDP + phosphate + H(+)</text>
        <dbReference type="Rhea" id="RHEA:19669"/>
        <dbReference type="ChEBI" id="CHEBI:15377"/>
        <dbReference type="ChEBI" id="CHEBI:15378"/>
        <dbReference type="ChEBI" id="CHEBI:37565"/>
        <dbReference type="ChEBI" id="CHEBI:43474"/>
        <dbReference type="ChEBI" id="CHEBI:58189"/>
        <dbReference type="EC" id="3.6.5.4"/>
    </reaction>
</comment>
<dbReference type="AlphaFoldDB" id="A0A1V8M615"/>
<evidence type="ECO:0000256" key="3">
    <source>
        <dbReference type="ARBA" id="ARBA00022490"/>
    </source>
</evidence>